<evidence type="ECO:0000313" key="1">
    <source>
        <dbReference type="EMBL" id="PKF72665.1"/>
    </source>
</evidence>
<organism evidence="1 2">
    <name type="scientific">Pseudomonas fluvialis</name>
    <dbReference type="NCBI Taxonomy" id="1793966"/>
    <lineage>
        <taxon>Bacteria</taxon>
        <taxon>Pseudomonadati</taxon>
        <taxon>Pseudomonadota</taxon>
        <taxon>Gammaproteobacteria</taxon>
        <taxon>Pseudomonadales</taxon>
        <taxon>Pseudomonadaceae</taxon>
        <taxon>Pseudomonas</taxon>
    </lineage>
</organism>
<reference evidence="2" key="1">
    <citation type="submission" date="2017-12" db="EMBL/GenBank/DDBJ databases">
        <authorList>
            <person name="Yu X.-Y."/>
        </authorList>
    </citation>
    <scope>NUCLEOTIDE SEQUENCE [LARGE SCALE GENOMIC DNA]</scope>
    <source>
        <strain evidence="2">ZYSR67-Z</strain>
    </source>
</reference>
<protein>
    <submittedName>
        <fullName evidence="1">Uncharacterized protein</fullName>
    </submittedName>
</protein>
<gene>
    <name evidence="1" type="ORF">CW360_02825</name>
</gene>
<evidence type="ECO:0000313" key="2">
    <source>
        <dbReference type="Proteomes" id="UP000242861"/>
    </source>
</evidence>
<comment type="caution">
    <text evidence="1">The sequence shown here is derived from an EMBL/GenBank/DDBJ whole genome shotgun (WGS) entry which is preliminary data.</text>
</comment>
<name>A0A2I0CTL1_9PSED</name>
<dbReference type="EMBL" id="PIYS01000003">
    <property type="protein sequence ID" value="PKF72665.1"/>
    <property type="molecule type" value="Genomic_DNA"/>
</dbReference>
<dbReference type="Proteomes" id="UP000242861">
    <property type="component" value="Unassembled WGS sequence"/>
</dbReference>
<dbReference type="AlphaFoldDB" id="A0A2I0CTL1"/>
<proteinExistence type="predicted"/>
<sequence>MLATDLTPPRRAAASYPEIVGDIVLELDLNDGTGGGGAGQPAELQAQVRLSQQPAERPLVALGRSTEGVWQVVGAGQSDAGGVAVLDLRVAPSASVYAVAVDDWGVAYQPGLPVVVGQRIRPSQFAGWLYQVTEAGTLPASEPVWWPAEGDNAPRQLGTARAVAVRYYQPLAHGPVPVEVL</sequence>
<accession>A0A2I0CTL1</accession>